<evidence type="ECO:0000256" key="9">
    <source>
        <dbReference type="ARBA" id="ARBA00030757"/>
    </source>
</evidence>
<dbReference type="CDD" id="cd02440">
    <property type="entry name" value="AdoMet_MTases"/>
    <property type="match status" value="1"/>
</dbReference>
<keyword evidence="7" id="KW-0808">Transferase</keyword>
<evidence type="ECO:0000256" key="1">
    <source>
        <dbReference type="ARBA" id="ARBA00004496"/>
    </source>
</evidence>
<evidence type="ECO:0000256" key="7">
    <source>
        <dbReference type="ARBA" id="ARBA00022679"/>
    </source>
</evidence>
<dbReference type="GO" id="GO:0008168">
    <property type="term" value="F:methyltransferase activity"/>
    <property type="evidence" value="ECO:0007669"/>
    <property type="project" value="UniProtKB-KW"/>
</dbReference>
<dbReference type="Pfam" id="PF01135">
    <property type="entry name" value="PCMT"/>
    <property type="match status" value="1"/>
</dbReference>
<accession>A0ABN2J317</accession>
<dbReference type="InterPro" id="IPR029063">
    <property type="entry name" value="SAM-dependent_MTases_sf"/>
</dbReference>
<evidence type="ECO:0000313" key="13">
    <source>
        <dbReference type="Proteomes" id="UP001500280"/>
    </source>
</evidence>
<evidence type="ECO:0000256" key="6">
    <source>
        <dbReference type="ARBA" id="ARBA00022603"/>
    </source>
</evidence>
<dbReference type="PANTHER" id="PTHR11579:SF0">
    <property type="entry name" value="PROTEIN-L-ISOASPARTATE(D-ASPARTATE) O-METHYLTRANSFERASE"/>
    <property type="match status" value="1"/>
</dbReference>
<evidence type="ECO:0000256" key="8">
    <source>
        <dbReference type="ARBA" id="ARBA00022691"/>
    </source>
</evidence>
<protein>
    <recommendedName>
        <fullName evidence="4">Protein-L-isoaspartate O-methyltransferase</fullName>
        <ecNumber evidence="3">2.1.1.77</ecNumber>
    </recommendedName>
    <alternativeName>
        <fullName evidence="11">L-isoaspartyl protein carboxyl methyltransferase</fullName>
    </alternativeName>
    <alternativeName>
        <fullName evidence="9">Protein L-isoaspartyl methyltransferase</fullName>
    </alternativeName>
    <alternativeName>
        <fullName evidence="10">Protein-beta-aspartate methyltransferase</fullName>
    </alternativeName>
</protein>
<dbReference type="SUPFAM" id="SSF53335">
    <property type="entry name" value="S-adenosyl-L-methionine-dependent methyltransferases"/>
    <property type="match status" value="1"/>
</dbReference>
<evidence type="ECO:0000256" key="4">
    <source>
        <dbReference type="ARBA" id="ARBA00013346"/>
    </source>
</evidence>
<keyword evidence="8" id="KW-0949">S-adenosyl-L-methionine</keyword>
<reference evidence="12 13" key="1">
    <citation type="journal article" date="2019" name="Int. J. Syst. Evol. Microbiol.">
        <title>The Global Catalogue of Microorganisms (GCM) 10K type strain sequencing project: providing services to taxonomists for standard genome sequencing and annotation.</title>
        <authorList>
            <consortium name="The Broad Institute Genomics Platform"/>
            <consortium name="The Broad Institute Genome Sequencing Center for Infectious Disease"/>
            <person name="Wu L."/>
            <person name="Ma J."/>
        </authorList>
    </citation>
    <scope>NUCLEOTIDE SEQUENCE [LARGE SCALE GENOMIC DNA]</scope>
    <source>
        <strain evidence="12 13">JCM 14307</strain>
    </source>
</reference>
<comment type="similarity">
    <text evidence="2">Belongs to the methyltransferase superfamily. L-isoaspartyl/D-aspartyl protein methyltransferase family.</text>
</comment>
<keyword evidence="5" id="KW-0963">Cytoplasm</keyword>
<dbReference type="PANTHER" id="PTHR11579">
    <property type="entry name" value="PROTEIN-L-ISOASPARTATE O-METHYLTRANSFERASE"/>
    <property type="match status" value="1"/>
</dbReference>
<dbReference type="Proteomes" id="UP001500280">
    <property type="component" value="Unassembled WGS sequence"/>
</dbReference>
<sequence>MTEQSSWRALAAAMVGEIQADGYLRDEALARAFASVPRHVLVPAFYRLESDSDGRDVVAGVVDAAQPDWLSTVYSNSVLVTQVKPIAGQSGAEGLTSSSSMPALMADMIEELGIKPGMRVLEIGTGTGYNAAILCHLLGDDAVTTLDIDQELVAQAKDRLAGLGYQPSFDPQPATYDRILATHAVAEIPADWIRWSKPGGVILTDLRSPANSILGAWAKLTVSDDGQTATGVLMPARGFFMSARVTPELADIGEVMPEFTADEHERRAESIEARPTAVPASVFDSEAFGLYFWRQSPEISWWVGEGTAGLNGRRAESWAYVEDLVVHYGGVEDLWVQVERAFAAWAAAGKPEMPTWKVVVNAAGRLTVVLPGAALTAVLEKGAVE</sequence>
<name>A0ABN2J317_9ACTN</name>
<keyword evidence="6 12" id="KW-0489">Methyltransferase</keyword>
<proteinExistence type="inferred from homology"/>
<keyword evidence="13" id="KW-1185">Reference proteome</keyword>
<evidence type="ECO:0000256" key="2">
    <source>
        <dbReference type="ARBA" id="ARBA00005369"/>
    </source>
</evidence>
<evidence type="ECO:0000256" key="3">
    <source>
        <dbReference type="ARBA" id="ARBA00011890"/>
    </source>
</evidence>
<dbReference type="Gene3D" id="3.40.50.150">
    <property type="entry name" value="Vaccinia Virus protein VP39"/>
    <property type="match status" value="1"/>
</dbReference>
<dbReference type="GO" id="GO:0032259">
    <property type="term" value="P:methylation"/>
    <property type="evidence" value="ECO:0007669"/>
    <property type="project" value="UniProtKB-KW"/>
</dbReference>
<dbReference type="EMBL" id="BAAANF010000027">
    <property type="protein sequence ID" value="GAA1716689.1"/>
    <property type="molecule type" value="Genomic_DNA"/>
</dbReference>
<gene>
    <name evidence="12" type="ORF">GCM10009745_76530</name>
</gene>
<dbReference type="EC" id="2.1.1.77" evidence="3"/>
<evidence type="ECO:0000313" key="12">
    <source>
        <dbReference type="EMBL" id="GAA1716689.1"/>
    </source>
</evidence>
<organism evidence="12 13">
    <name type="scientific">Kribbella yunnanensis</name>
    <dbReference type="NCBI Taxonomy" id="190194"/>
    <lineage>
        <taxon>Bacteria</taxon>
        <taxon>Bacillati</taxon>
        <taxon>Actinomycetota</taxon>
        <taxon>Actinomycetes</taxon>
        <taxon>Propionibacteriales</taxon>
        <taxon>Kribbellaceae</taxon>
        <taxon>Kribbella</taxon>
    </lineage>
</organism>
<comment type="caution">
    <text evidence="12">The sequence shown here is derived from an EMBL/GenBank/DDBJ whole genome shotgun (WGS) entry which is preliminary data.</text>
</comment>
<evidence type="ECO:0000256" key="11">
    <source>
        <dbReference type="ARBA" id="ARBA00031350"/>
    </source>
</evidence>
<dbReference type="InterPro" id="IPR000682">
    <property type="entry name" value="PCMT"/>
</dbReference>
<evidence type="ECO:0000256" key="10">
    <source>
        <dbReference type="ARBA" id="ARBA00031323"/>
    </source>
</evidence>
<comment type="subcellular location">
    <subcellularLocation>
        <location evidence="1">Cytoplasm</location>
    </subcellularLocation>
</comment>
<evidence type="ECO:0000256" key="5">
    <source>
        <dbReference type="ARBA" id="ARBA00022490"/>
    </source>
</evidence>